<evidence type="ECO:0000313" key="1">
    <source>
        <dbReference type="EMBL" id="KAJ3451644.1"/>
    </source>
</evidence>
<dbReference type="EMBL" id="JANTQA010000008">
    <property type="protein sequence ID" value="KAJ3451644.1"/>
    <property type="molecule type" value="Genomic_DNA"/>
</dbReference>
<reference evidence="1" key="1">
    <citation type="submission" date="2022-08" db="EMBL/GenBank/DDBJ databases">
        <title>Novel sulphate-reducing endosymbionts in the free-living metamonad Anaeramoeba.</title>
        <authorList>
            <person name="Jerlstrom-Hultqvist J."/>
            <person name="Cepicka I."/>
            <person name="Gallot-Lavallee L."/>
            <person name="Salas-Leiva D."/>
            <person name="Curtis B.A."/>
            <person name="Zahonova K."/>
            <person name="Pipaliya S."/>
            <person name="Dacks J."/>
            <person name="Roger A.J."/>
        </authorList>
    </citation>
    <scope>NUCLEOTIDE SEQUENCE</scope>
    <source>
        <strain evidence="1">Busselton2</strain>
    </source>
</reference>
<comment type="caution">
    <text evidence="1">The sequence shown here is derived from an EMBL/GenBank/DDBJ whole genome shotgun (WGS) entry which is preliminary data.</text>
</comment>
<dbReference type="AlphaFoldDB" id="A0AAV8AHH1"/>
<evidence type="ECO:0000313" key="2">
    <source>
        <dbReference type="Proteomes" id="UP001146793"/>
    </source>
</evidence>
<accession>A0AAV8AHH1</accession>
<protein>
    <submittedName>
        <fullName evidence="1">Uncharacterized protein</fullName>
    </submittedName>
</protein>
<gene>
    <name evidence="1" type="ORF">M0812_03395</name>
</gene>
<dbReference type="Proteomes" id="UP001146793">
    <property type="component" value="Unassembled WGS sequence"/>
</dbReference>
<name>A0AAV8AHH1_9EUKA</name>
<proteinExistence type="predicted"/>
<sequence>MNPQFKDPLTLLQCCYALLRLNSPIKCQTTIQISQSENDQIRFVTKKQKNFTLFNSLCIEARSKLNNDEVETRNTNTCTSSSKSSKIMKKNCQRQQIPILSELELKKFLTKRPKPSWGRRLEKLNQFDPSYIIGWYPNLSKVYASTNPNNNNNNNNNNTCLHILPNDPIDLPKKIIIDKAIFKKCADLTTKNNTQEEWIKSYKSAQRGIEEYFKRNNYQRQGRYTRKKLQFILKED</sequence>
<organism evidence="1 2">
    <name type="scientific">Anaeramoeba flamelloides</name>
    <dbReference type="NCBI Taxonomy" id="1746091"/>
    <lineage>
        <taxon>Eukaryota</taxon>
        <taxon>Metamonada</taxon>
        <taxon>Anaeramoebidae</taxon>
        <taxon>Anaeramoeba</taxon>
    </lineage>
</organism>